<evidence type="ECO:0000313" key="10">
    <source>
        <dbReference type="EMBL" id="PWK26695.1"/>
    </source>
</evidence>
<accession>A0A316E8L2</accession>
<keyword evidence="4 7" id="KW-0133">Cell shape</keyword>
<dbReference type="PANTHER" id="PTHR36699">
    <property type="entry name" value="LD-TRANSPEPTIDASE"/>
    <property type="match status" value="1"/>
</dbReference>
<evidence type="ECO:0000256" key="1">
    <source>
        <dbReference type="ARBA" id="ARBA00004752"/>
    </source>
</evidence>
<reference evidence="10 11" key="1">
    <citation type="submission" date="2018-05" db="EMBL/GenBank/DDBJ databases">
        <title>Genomic Encyclopedia of Archaeal and Bacterial Type Strains, Phase II (KMG-II): from individual species to whole genera.</title>
        <authorList>
            <person name="Goeker M."/>
        </authorList>
    </citation>
    <scope>NUCLEOTIDE SEQUENCE [LARGE SCALE GENOMIC DNA]</scope>
    <source>
        <strain evidence="10 11">DSM 22214</strain>
    </source>
</reference>
<comment type="similarity">
    <text evidence="2">Belongs to the YkuD family.</text>
</comment>
<dbReference type="GO" id="GO:0071555">
    <property type="term" value="P:cell wall organization"/>
    <property type="evidence" value="ECO:0007669"/>
    <property type="project" value="UniProtKB-UniRule"/>
</dbReference>
<evidence type="ECO:0000256" key="5">
    <source>
        <dbReference type="ARBA" id="ARBA00022984"/>
    </source>
</evidence>
<dbReference type="GO" id="GO:0016740">
    <property type="term" value="F:transferase activity"/>
    <property type="evidence" value="ECO:0007669"/>
    <property type="project" value="UniProtKB-KW"/>
</dbReference>
<dbReference type="GO" id="GO:0004180">
    <property type="term" value="F:carboxypeptidase activity"/>
    <property type="evidence" value="ECO:0007669"/>
    <property type="project" value="UniProtKB-ARBA"/>
</dbReference>
<evidence type="ECO:0000259" key="9">
    <source>
        <dbReference type="PROSITE" id="PS52029"/>
    </source>
</evidence>
<evidence type="ECO:0000256" key="4">
    <source>
        <dbReference type="ARBA" id="ARBA00022960"/>
    </source>
</evidence>
<dbReference type="InterPro" id="IPR005490">
    <property type="entry name" value="LD_TPept_cat_dom"/>
</dbReference>
<feature type="chain" id="PRO_5016339914" evidence="8">
    <location>
        <begin position="22"/>
        <end position="249"/>
    </location>
</feature>
<gene>
    <name evidence="10" type="ORF">LV89_02204</name>
</gene>
<comment type="pathway">
    <text evidence="1 7">Cell wall biogenesis; peptidoglycan biosynthesis.</text>
</comment>
<dbReference type="OrthoDB" id="9809748at2"/>
<dbReference type="InterPro" id="IPR038063">
    <property type="entry name" value="Transpep_catalytic_dom"/>
</dbReference>
<evidence type="ECO:0000313" key="11">
    <source>
        <dbReference type="Proteomes" id="UP000245489"/>
    </source>
</evidence>
<evidence type="ECO:0000256" key="3">
    <source>
        <dbReference type="ARBA" id="ARBA00022679"/>
    </source>
</evidence>
<dbReference type="RefSeq" id="WP_109742940.1">
    <property type="nucleotide sequence ID" value="NZ_QGGO01000010.1"/>
</dbReference>
<dbReference type="GO" id="GO:0009252">
    <property type="term" value="P:peptidoglycan biosynthetic process"/>
    <property type="evidence" value="ECO:0007669"/>
    <property type="project" value="UniProtKB-UniPathway"/>
</dbReference>
<dbReference type="Proteomes" id="UP000245489">
    <property type="component" value="Unassembled WGS sequence"/>
</dbReference>
<dbReference type="UniPathway" id="UPA00219"/>
<protein>
    <submittedName>
        <fullName evidence="10">Murein L,D-transpeptidase YafK</fullName>
    </submittedName>
</protein>
<evidence type="ECO:0000256" key="2">
    <source>
        <dbReference type="ARBA" id="ARBA00005992"/>
    </source>
</evidence>
<sequence length="249" mass="28211">MKKCLLFVPILVLLCSLTNPPIDFYQAQLRFPRVKEALKSKGKMVDEMLSSKGVSTANFDLFFRVFKKEQKFEVWAKNKQESTFKLIKVYDFCASTGVLGPKRRSGDRQTPEGFYTIDAFNPTSNYYLSFRVGYPNASDKKFADWLNPGDNIFVHGSCITIGCIPVGDDNIKELYLLAARAKSGEQEIPIHIFPNKMTDENYAALKSEYASNATLLEFWSWLKPGYDAFEKSNAVPTVTVDEAGKYIVK</sequence>
<evidence type="ECO:0000256" key="6">
    <source>
        <dbReference type="ARBA" id="ARBA00023316"/>
    </source>
</evidence>
<keyword evidence="6 7" id="KW-0961">Cell wall biogenesis/degradation</keyword>
<keyword evidence="8" id="KW-0732">Signal</keyword>
<dbReference type="AlphaFoldDB" id="A0A316E8L2"/>
<comment type="caution">
    <text evidence="10">The sequence shown here is derived from an EMBL/GenBank/DDBJ whole genome shotgun (WGS) entry which is preliminary data.</text>
</comment>
<dbReference type="SUPFAM" id="SSF141523">
    <property type="entry name" value="L,D-transpeptidase catalytic domain-like"/>
    <property type="match status" value="1"/>
</dbReference>
<feature type="active site" description="Nucleophile" evidence="7">
    <location>
        <position position="163"/>
    </location>
</feature>
<dbReference type="GO" id="GO:0008360">
    <property type="term" value="P:regulation of cell shape"/>
    <property type="evidence" value="ECO:0007669"/>
    <property type="project" value="UniProtKB-UniRule"/>
</dbReference>
<dbReference type="PROSITE" id="PS52029">
    <property type="entry name" value="LD_TPASE"/>
    <property type="match status" value="1"/>
</dbReference>
<evidence type="ECO:0000256" key="8">
    <source>
        <dbReference type="SAM" id="SignalP"/>
    </source>
</evidence>
<feature type="signal peptide" evidence="8">
    <location>
        <begin position="1"/>
        <end position="21"/>
    </location>
</feature>
<keyword evidence="5 7" id="KW-0573">Peptidoglycan synthesis</keyword>
<evidence type="ECO:0000256" key="7">
    <source>
        <dbReference type="PROSITE-ProRule" id="PRU01373"/>
    </source>
</evidence>
<keyword evidence="11" id="KW-1185">Reference proteome</keyword>
<dbReference type="Pfam" id="PF03734">
    <property type="entry name" value="YkuD"/>
    <property type="match status" value="1"/>
</dbReference>
<feature type="domain" description="L,D-TPase catalytic" evidence="9">
    <location>
        <begin position="61"/>
        <end position="193"/>
    </location>
</feature>
<dbReference type="EMBL" id="QGGO01000010">
    <property type="protein sequence ID" value="PWK26695.1"/>
    <property type="molecule type" value="Genomic_DNA"/>
</dbReference>
<dbReference type="CDD" id="cd16913">
    <property type="entry name" value="YkuD_like"/>
    <property type="match status" value="1"/>
</dbReference>
<dbReference type="PANTHER" id="PTHR36699:SF1">
    <property type="entry name" value="L,D-TRANSPEPTIDASE YAFK-RELATED"/>
    <property type="match status" value="1"/>
</dbReference>
<organism evidence="10 11">
    <name type="scientific">Arcicella aurantiaca</name>
    <dbReference type="NCBI Taxonomy" id="591202"/>
    <lineage>
        <taxon>Bacteria</taxon>
        <taxon>Pseudomonadati</taxon>
        <taxon>Bacteroidota</taxon>
        <taxon>Cytophagia</taxon>
        <taxon>Cytophagales</taxon>
        <taxon>Flectobacillaceae</taxon>
        <taxon>Arcicella</taxon>
    </lineage>
</organism>
<proteinExistence type="inferred from homology"/>
<keyword evidence="3" id="KW-0808">Transferase</keyword>
<name>A0A316E8L2_9BACT</name>
<feature type="active site" description="Proton donor/acceptor" evidence="7">
    <location>
        <position position="155"/>
    </location>
</feature>